<organism evidence="1">
    <name type="scientific">marine sediment metagenome</name>
    <dbReference type="NCBI Taxonomy" id="412755"/>
    <lineage>
        <taxon>unclassified sequences</taxon>
        <taxon>metagenomes</taxon>
        <taxon>ecological metagenomes</taxon>
    </lineage>
</organism>
<name>X1FQ87_9ZZZZ</name>
<feature type="non-terminal residue" evidence="1">
    <location>
        <position position="1"/>
    </location>
</feature>
<proteinExistence type="predicted"/>
<reference evidence="1" key="1">
    <citation type="journal article" date="2014" name="Front. Microbiol.">
        <title>High frequency of phylogenetically diverse reductive dehalogenase-homologous genes in deep subseafloor sedimentary metagenomes.</title>
        <authorList>
            <person name="Kawai M."/>
            <person name="Futagami T."/>
            <person name="Toyoda A."/>
            <person name="Takaki Y."/>
            <person name="Nishi S."/>
            <person name="Hori S."/>
            <person name="Arai W."/>
            <person name="Tsubouchi T."/>
            <person name="Morono Y."/>
            <person name="Uchiyama I."/>
            <person name="Ito T."/>
            <person name="Fujiyama A."/>
            <person name="Inagaki F."/>
            <person name="Takami H."/>
        </authorList>
    </citation>
    <scope>NUCLEOTIDE SEQUENCE</scope>
    <source>
        <strain evidence="1">Expedition CK06-06</strain>
    </source>
</reference>
<dbReference type="InterPro" id="IPR008930">
    <property type="entry name" value="Terpenoid_cyclase/PrenylTrfase"/>
</dbReference>
<gene>
    <name evidence="1" type="ORF">S03H2_15258</name>
</gene>
<evidence type="ECO:0000313" key="1">
    <source>
        <dbReference type="EMBL" id="GAH47147.1"/>
    </source>
</evidence>
<dbReference type="SUPFAM" id="SSF48239">
    <property type="entry name" value="Terpenoid cyclases/Protein prenyltransferases"/>
    <property type="match status" value="1"/>
</dbReference>
<sequence length="95" mass="11185">RFFKRDTYSGRQDVSFWEKITYPYWFTDILSALDSLSFIGFSSKNPNIKKGLSWFINKQEEMGGWSLYLLRGGKDKSVPLWVDLAICRVFNRLFG</sequence>
<comment type="caution">
    <text evidence="1">The sequence shown here is derived from an EMBL/GenBank/DDBJ whole genome shotgun (WGS) entry which is preliminary data.</text>
</comment>
<dbReference type="EMBL" id="BARU01007749">
    <property type="protein sequence ID" value="GAH47147.1"/>
    <property type="molecule type" value="Genomic_DNA"/>
</dbReference>
<evidence type="ECO:0008006" key="2">
    <source>
        <dbReference type="Google" id="ProtNLM"/>
    </source>
</evidence>
<protein>
    <recommendedName>
        <fullName evidence="2">Squalene cyclase C-terminal domain-containing protein</fullName>
    </recommendedName>
</protein>
<dbReference type="AlphaFoldDB" id="X1FQ87"/>
<accession>X1FQ87</accession>